<dbReference type="PANTHER" id="PTHR43692">
    <property type="entry name" value="UDP-N-ACETYLMURAMOYLALANINE--D-GLUTAMATE LIGASE"/>
    <property type="match status" value="1"/>
</dbReference>
<sequence>LDFIDAPIIGVTGTNGKTLTVSVVGDIYKLAKKENIVAGNIGYPLIDVVDRISKNGRIIAEISSFQLEWIEKFKPYIGILLNISSNHLDRHHDLNKYTKTKLRIFSNQTKSDFAILNYDEPPVLIRGRGTPVTGNNPLTTLIFIKACPTMYVVIPIDNNLPSGFSILMQIEIPQMASIKYKTATEIVPNKPNSSPIIANIKSV</sequence>
<keyword evidence="1" id="KW-0436">Ligase</keyword>
<dbReference type="AlphaFoldDB" id="X1M744"/>
<dbReference type="InterPro" id="IPR005762">
    <property type="entry name" value="MurD"/>
</dbReference>
<proteinExistence type="predicted"/>
<gene>
    <name evidence="5" type="ORF">S06H3_15484</name>
</gene>
<dbReference type="EMBL" id="BARV01007622">
    <property type="protein sequence ID" value="GAI10485.1"/>
    <property type="molecule type" value="Genomic_DNA"/>
</dbReference>
<protein>
    <recommendedName>
        <fullName evidence="4">Mur ligase central domain-containing protein</fullName>
    </recommendedName>
</protein>
<dbReference type="InterPro" id="IPR013221">
    <property type="entry name" value="Mur_ligase_cen"/>
</dbReference>
<evidence type="ECO:0000259" key="4">
    <source>
        <dbReference type="Pfam" id="PF08245"/>
    </source>
</evidence>
<dbReference type="SUPFAM" id="SSF53623">
    <property type="entry name" value="MurD-like peptide ligases, catalytic domain"/>
    <property type="match status" value="1"/>
</dbReference>
<keyword evidence="2" id="KW-0547">Nucleotide-binding</keyword>
<evidence type="ECO:0000256" key="1">
    <source>
        <dbReference type="ARBA" id="ARBA00022598"/>
    </source>
</evidence>
<evidence type="ECO:0000256" key="2">
    <source>
        <dbReference type="ARBA" id="ARBA00022741"/>
    </source>
</evidence>
<keyword evidence="3" id="KW-0067">ATP-binding</keyword>
<feature type="domain" description="Mur ligase central" evidence="4">
    <location>
        <begin position="11"/>
        <end position="121"/>
    </location>
</feature>
<dbReference type="GO" id="GO:0008764">
    <property type="term" value="F:UDP-N-acetylmuramoylalanine-D-glutamate ligase activity"/>
    <property type="evidence" value="ECO:0007669"/>
    <property type="project" value="InterPro"/>
</dbReference>
<reference evidence="5" key="1">
    <citation type="journal article" date="2014" name="Front. Microbiol.">
        <title>High frequency of phylogenetically diverse reductive dehalogenase-homologous genes in deep subseafloor sedimentary metagenomes.</title>
        <authorList>
            <person name="Kawai M."/>
            <person name="Futagami T."/>
            <person name="Toyoda A."/>
            <person name="Takaki Y."/>
            <person name="Nishi S."/>
            <person name="Hori S."/>
            <person name="Arai W."/>
            <person name="Tsubouchi T."/>
            <person name="Morono Y."/>
            <person name="Uchiyama I."/>
            <person name="Ito T."/>
            <person name="Fujiyama A."/>
            <person name="Inagaki F."/>
            <person name="Takami H."/>
        </authorList>
    </citation>
    <scope>NUCLEOTIDE SEQUENCE</scope>
    <source>
        <strain evidence="5">Expedition CK06-06</strain>
    </source>
</reference>
<evidence type="ECO:0000313" key="5">
    <source>
        <dbReference type="EMBL" id="GAI10485.1"/>
    </source>
</evidence>
<dbReference type="GO" id="GO:0005737">
    <property type="term" value="C:cytoplasm"/>
    <property type="evidence" value="ECO:0007669"/>
    <property type="project" value="InterPro"/>
</dbReference>
<evidence type="ECO:0000256" key="3">
    <source>
        <dbReference type="ARBA" id="ARBA00022840"/>
    </source>
</evidence>
<dbReference type="GO" id="GO:0008360">
    <property type="term" value="P:regulation of cell shape"/>
    <property type="evidence" value="ECO:0007669"/>
    <property type="project" value="InterPro"/>
</dbReference>
<dbReference type="GO" id="GO:0051301">
    <property type="term" value="P:cell division"/>
    <property type="evidence" value="ECO:0007669"/>
    <property type="project" value="InterPro"/>
</dbReference>
<dbReference type="GO" id="GO:0005524">
    <property type="term" value="F:ATP binding"/>
    <property type="evidence" value="ECO:0007669"/>
    <property type="project" value="UniProtKB-KW"/>
</dbReference>
<accession>X1M744</accession>
<dbReference type="InterPro" id="IPR036565">
    <property type="entry name" value="Mur-like_cat_sf"/>
</dbReference>
<organism evidence="5">
    <name type="scientific">marine sediment metagenome</name>
    <dbReference type="NCBI Taxonomy" id="412755"/>
    <lineage>
        <taxon>unclassified sequences</taxon>
        <taxon>metagenomes</taxon>
        <taxon>ecological metagenomes</taxon>
    </lineage>
</organism>
<dbReference type="PANTHER" id="PTHR43692:SF1">
    <property type="entry name" value="UDP-N-ACETYLMURAMOYLALANINE--D-GLUTAMATE LIGASE"/>
    <property type="match status" value="1"/>
</dbReference>
<name>X1M744_9ZZZZ</name>
<feature type="non-terminal residue" evidence="5">
    <location>
        <position position="1"/>
    </location>
</feature>
<comment type="caution">
    <text evidence="5">The sequence shown here is derived from an EMBL/GenBank/DDBJ whole genome shotgun (WGS) entry which is preliminary data.</text>
</comment>
<dbReference type="Pfam" id="PF08245">
    <property type="entry name" value="Mur_ligase_M"/>
    <property type="match status" value="1"/>
</dbReference>
<dbReference type="Gene3D" id="3.40.1190.10">
    <property type="entry name" value="Mur-like, catalytic domain"/>
    <property type="match status" value="1"/>
</dbReference>